<organism evidence="3 4">
    <name type="scientific">Croceicoccus esteveae</name>
    <dbReference type="NCBI Taxonomy" id="3075597"/>
    <lineage>
        <taxon>Bacteria</taxon>
        <taxon>Pseudomonadati</taxon>
        <taxon>Pseudomonadota</taxon>
        <taxon>Alphaproteobacteria</taxon>
        <taxon>Sphingomonadales</taxon>
        <taxon>Erythrobacteraceae</taxon>
        <taxon>Croceicoccus</taxon>
    </lineage>
</organism>
<dbReference type="Pfam" id="PF22622">
    <property type="entry name" value="MFE-2_hydrat-2_N"/>
    <property type="match status" value="1"/>
</dbReference>
<dbReference type="CDD" id="cd03448">
    <property type="entry name" value="HDE_HSD"/>
    <property type="match status" value="1"/>
</dbReference>
<dbReference type="InterPro" id="IPR002539">
    <property type="entry name" value="MaoC-like_dom"/>
</dbReference>
<reference evidence="3 4" key="1">
    <citation type="submission" date="2023-09" db="EMBL/GenBank/DDBJ databases">
        <authorList>
            <person name="Rey-Velasco X."/>
        </authorList>
    </citation>
    <scope>NUCLEOTIDE SEQUENCE [LARGE SCALE GENOMIC DNA]</scope>
    <source>
        <strain evidence="3 4">F390</strain>
    </source>
</reference>
<dbReference type="Pfam" id="PF01575">
    <property type="entry name" value="MaoC_dehydratas"/>
    <property type="match status" value="1"/>
</dbReference>
<dbReference type="RefSeq" id="WP_311340843.1">
    <property type="nucleotide sequence ID" value="NZ_JAVRHS010000006.1"/>
</dbReference>
<evidence type="ECO:0000313" key="4">
    <source>
        <dbReference type="Proteomes" id="UP001259803"/>
    </source>
</evidence>
<comment type="caution">
    <text evidence="3">The sequence shown here is derived from an EMBL/GenBank/DDBJ whole genome shotgun (WGS) entry which is preliminary data.</text>
</comment>
<dbReference type="PANTHER" id="PTHR13078:SF56">
    <property type="entry name" value="PEROXISOMAL MULTIFUNCTIONAL ENZYME TYPE 2"/>
    <property type="match status" value="1"/>
</dbReference>
<name>A0ABU2ZI37_9SPHN</name>
<evidence type="ECO:0000259" key="1">
    <source>
        <dbReference type="Pfam" id="PF01575"/>
    </source>
</evidence>
<dbReference type="InterPro" id="IPR054357">
    <property type="entry name" value="MFE-2_N"/>
</dbReference>
<proteinExistence type="predicted"/>
<gene>
    <name evidence="3" type="ORF">RM533_08705</name>
</gene>
<dbReference type="SUPFAM" id="SSF54637">
    <property type="entry name" value="Thioesterase/thiol ester dehydrase-isomerase"/>
    <property type="match status" value="2"/>
</dbReference>
<dbReference type="InterPro" id="IPR029069">
    <property type="entry name" value="HotDog_dom_sf"/>
</dbReference>
<keyword evidence="4" id="KW-1185">Reference proteome</keyword>
<dbReference type="Proteomes" id="UP001259803">
    <property type="component" value="Unassembled WGS sequence"/>
</dbReference>
<evidence type="ECO:0000313" key="3">
    <source>
        <dbReference type="EMBL" id="MDT0576265.1"/>
    </source>
</evidence>
<evidence type="ECO:0000259" key="2">
    <source>
        <dbReference type="Pfam" id="PF22622"/>
    </source>
</evidence>
<feature type="domain" description="MaoC-like" evidence="1">
    <location>
        <begin position="164"/>
        <end position="267"/>
    </location>
</feature>
<dbReference type="PANTHER" id="PTHR13078">
    <property type="entry name" value="PEROXISOMAL MULTIFUNCTIONAL ENZYME TYPE 2-RELATED"/>
    <property type="match status" value="1"/>
</dbReference>
<dbReference type="EMBL" id="JAVRHS010000006">
    <property type="protein sequence ID" value="MDT0576265.1"/>
    <property type="molecule type" value="Genomic_DNA"/>
</dbReference>
<dbReference type="Gene3D" id="3.10.129.10">
    <property type="entry name" value="Hotdog Thioesterase"/>
    <property type="match status" value="1"/>
</dbReference>
<protein>
    <submittedName>
        <fullName evidence="3">MaoC/PaaZ C-terminal domain-containing protein</fullName>
    </submittedName>
</protein>
<feature type="domain" description="Peroxisomal multifunctional enzyme type 2-like N-terminal" evidence="2">
    <location>
        <begin position="21"/>
        <end position="146"/>
    </location>
</feature>
<sequence>MTTPLDVEKLLAYKIPETHDEYDPKDVILYAIGVGAGLSCEIDETRFVYEQDLQVLPTMALVLGTPGFWAMAPESGLDWMAILHGEQRLKIHAPLETAGILVGNTTVTDLADKGPGKPALIRAKKEIHTLSGTLVAETSETWFIQGAGGFGGERTLPTEPRAQIPQRDPDYAVVLPTNAAQAAIYRLSGDRNPLHIDPAVAASAGFDRPLMHGLGTMGIVGRALVHAACGGVASALREMNVRFTAPVFPGDSIQTHIWQDGETLYFRAYRNGTEQCVIDNGFARITPPAP</sequence>
<accession>A0ABU2ZI37</accession>